<dbReference type="Gene3D" id="3.90.190.10">
    <property type="entry name" value="Protein tyrosine phosphatase superfamily"/>
    <property type="match status" value="1"/>
</dbReference>
<keyword evidence="7" id="KW-1185">Reference proteome</keyword>
<gene>
    <name evidence="6" type="ORF">DR999_PMT20749</name>
</gene>
<feature type="region of interest" description="Disordered" evidence="4">
    <location>
        <begin position="177"/>
        <end position="322"/>
    </location>
</feature>
<evidence type="ECO:0000256" key="1">
    <source>
        <dbReference type="ARBA" id="ARBA00013064"/>
    </source>
</evidence>
<evidence type="ECO:0000259" key="5">
    <source>
        <dbReference type="Pfam" id="PF00102"/>
    </source>
</evidence>
<evidence type="ECO:0000313" key="6">
    <source>
        <dbReference type="EMBL" id="TFJ97408.1"/>
    </source>
</evidence>
<feature type="domain" description="Tyrosine-protein phosphatase" evidence="5">
    <location>
        <begin position="68"/>
        <end position="127"/>
    </location>
</feature>
<dbReference type="STRING" id="55544.A0A4D9DKI4"/>
<keyword evidence="2" id="KW-0378">Hydrolase</keyword>
<keyword evidence="3" id="KW-0904">Protein phosphatase</keyword>
<dbReference type="GO" id="GO:0005634">
    <property type="term" value="C:nucleus"/>
    <property type="evidence" value="ECO:0007669"/>
    <property type="project" value="TreeGrafter"/>
</dbReference>
<dbReference type="Proteomes" id="UP000297703">
    <property type="component" value="Unassembled WGS sequence"/>
</dbReference>
<feature type="compositionally biased region" description="Basic and acidic residues" evidence="4">
    <location>
        <begin position="311"/>
        <end position="322"/>
    </location>
</feature>
<dbReference type="OrthoDB" id="10253954at2759"/>
<keyword evidence="6" id="KW-0675">Receptor</keyword>
<dbReference type="GO" id="GO:0004726">
    <property type="term" value="F:non-membrane spanning protein tyrosine phosphatase activity"/>
    <property type="evidence" value="ECO:0007669"/>
    <property type="project" value="InterPro"/>
</dbReference>
<dbReference type="GO" id="GO:0005737">
    <property type="term" value="C:cytoplasm"/>
    <property type="evidence" value="ECO:0007669"/>
    <property type="project" value="TreeGrafter"/>
</dbReference>
<proteinExistence type="predicted"/>
<organism evidence="6 7">
    <name type="scientific">Platysternon megacephalum</name>
    <name type="common">big-headed turtle</name>
    <dbReference type="NCBI Taxonomy" id="55544"/>
    <lineage>
        <taxon>Eukaryota</taxon>
        <taxon>Metazoa</taxon>
        <taxon>Chordata</taxon>
        <taxon>Craniata</taxon>
        <taxon>Vertebrata</taxon>
        <taxon>Euteleostomi</taxon>
        <taxon>Archelosauria</taxon>
        <taxon>Testudinata</taxon>
        <taxon>Testudines</taxon>
        <taxon>Cryptodira</taxon>
        <taxon>Durocryptodira</taxon>
        <taxon>Testudinoidea</taxon>
        <taxon>Platysternidae</taxon>
        <taxon>Platysternon</taxon>
    </lineage>
</organism>
<evidence type="ECO:0000256" key="3">
    <source>
        <dbReference type="ARBA" id="ARBA00022912"/>
    </source>
</evidence>
<dbReference type="Pfam" id="PF00102">
    <property type="entry name" value="Y_phosphatase"/>
    <property type="match status" value="1"/>
</dbReference>
<sequence>MFSKRISCCTHQYRKPPTSAGSARVSRASAAGFFEAPVCVSRSVGSGLGGEAARRIRCISRMGQGVEQVIAMACREVEMGKKKCERYWPLKQEPLQIGPFSIVQIKEQELNPDVIVRTLSVSFQNNQLPLYDDAVSLRRPTPLGKHSSVLRISVPSEPTPDLPPKMSDTYAVVNKLRRGGGPAASSSRESRLGGGSPEWSPIDPSGFGGLQASYSLPGSPVKRLAPSPSCERPPNSTSAGDASPRGPPSPCPSAGRGKSLLHTVKPPGFLASPQKKASSSPRLESTDSYEAVDASPGNGLGYNFRIRKPKGPRDPPAEWTRL</sequence>
<reference evidence="6 7" key="1">
    <citation type="submission" date="2019-04" db="EMBL/GenBank/DDBJ databases">
        <title>Draft genome of the big-headed turtle Platysternon megacephalum.</title>
        <authorList>
            <person name="Gong S."/>
        </authorList>
    </citation>
    <scope>NUCLEOTIDE SEQUENCE [LARGE SCALE GENOMIC DNA]</scope>
    <source>
        <strain evidence="6">DO16091913</strain>
        <tissue evidence="6">Muscle</tissue>
    </source>
</reference>
<dbReference type="InterPro" id="IPR029021">
    <property type="entry name" value="Prot-tyrosine_phosphatase-like"/>
</dbReference>
<dbReference type="SUPFAM" id="SSF52799">
    <property type="entry name" value="(Phosphotyrosine protein) phosphatases II"/>
    <property type="match status" value="1"/>
</dbReference>
<reference evidence="6 7" key="2">
    <citation type="submission" date="2019-04" db="EMBL/GenBank/DDBJ databases">
        <title>The genome sequence of big-headed turtle.</title>
        <authorList>
            <person name="Gong S."/>
        </authorList>
    </citation>
    <scope>NUCLEOTIDE SEQUENCE [LARGE SCALE GENOMIC DNA]</scope>
    <source>
        <strain evidence="6">DO16091913</strain>
        <tissue evidence="6">Muscle</tissue>
    </source>
</reference>
<dbReference type="PANTHER" id="PTHR45983">
    <property type="entry name" value="TYROSINE PHOSPHATSE N18, PUTATIVE-RELATED"/>
    <property type="match status" value="1"/>
</dbReference>
<comment type="caution">
    <text evidence="6">The sequence shown here is derived from an EMBL/GenBank/DDBJ whole genome shotgun (WGS) entry which is preliminary data.</text>
</comment>
<feature type="compositionally biased region" description="Polar residues" evidence="4">
    <location>
        <begin position="275"/>
        <end position="288"/>
    </location>
</feature>
<dbReference type="AlphaFoldDB" id="A0A4D9DKI4"/>
<dbReference type="PANTHER" id="PTHR45983:SF4">
    <property type="entry name" value="TYROSINE-PROTEIN PHOSPHATASE NON-RECEPTOR TYPE 18"/>
    <property type="match status" value="1"/>
</dbReference>
<dbReference type="EC" id="3.1.3.48" evidence="1"/>
<evidence type="ECO:0000256" key="4">
    <source>
        <dbReference type="SAM" id="MobiDB-lite"/>
    </source>
</evidence>
<dbReference type="InterPro" id="IPR000242">
    <property type="entry name" value="PTP_cat"/>
</dbReference>
<protein>
    <recommendedName>
        <fullName evidence="1">protein-tyrosine-phosphatase</fullName>
        <ecNumber evidence="1">3.1.3.48</ecNumber>
    </recommendedName>
</protein>
<dbReference type="InterPro" id="IPR047170">
    <property type="entry name" value="PTN12/18/22"/>
</dbReference>
<evidence type="ECO:0000256" key="2">
    <source>
        <dbReference type="ARBA" id="ARBA00022801"/>
    </source>
</evidence>
<accession>A0A4D9DKI4</accession>
<dbReference type="EMBL" id="QXTE01000497">
    <property type="protein sequence ID" value="TFJ97408.1"/>
    <property type="molecule type" value="Genomic_DNA"/>
</dbReference>
<evidence type="ECO:0000313" key="7">
    <source>
        <dbReference type="Proteomes" id="UP000297703"/>
    </source>
</evidence>
<name>A0A4D9DKI4_9SAUR</name>